<evidence type="ECO:0000256" key="2">
    <source>
        <dbReference type="ARBA" id="ARBA00005236"/>
    </source>
</evidence>
<keyword evidence="5 7" id="KW-1133">Transmembrane helix</keyword>
<dbReference type="Proteomes" id="UP000078428">
    <property type="component" value="Unassembled WGS sequence"/>
</dbReference>
<sequence length="377" mass="42017">MRLWLNKQRNLLDFSLSSLSRRRGKTLGMLAVYTSIVFLLASVMLFSHAIRREAATVLAKSPEVLVQRMVAGRHDLIPARHLDAIKGIRGVQSAEGRLWGYLFDPAAVANYTLMVPTNPRIEPGKVVIGDGVVRARSADPGDLMSFRAHDGSLVQFKVDHTISRDSALVSADLFLVAEEDFRRLFGIAPGLFTDLAVSVRNPREVIKIAEKIDAALPDTRIILRDEILRTYESVFDWREGMLLVLLAGSILAFAIFSWEKASGLSAEERREIGILKAVGWETGDVIRLKMLEGLVVSLSAFLVGYLLAYAHVFHFGAGLFEPVLKGWAVLYPKYKLTPFVDELQVATLFFFTVFPYTIATVVPIWRAAIVDPDTVMR</sequence>
<gene>
    <name evidence="9" type="ORF">A6A04_16555</name>
</gene>
<dbReference type="PANTHER" id="PTHR30489:SF0">
    <property type="entry name" value="LIPOPROTEIN-RELEASING SYSTEM TRANSMEMBRANE PROTEIN LOLE"/>
    <property type="match status" value="1"/>
</dbReference>
<protein>
    <submittedName>
        <fullName evidence="9">ABC transporter permease</fullName>
    </submittedName>
</protein>
<dbReference type="AlphaFoldDB" id="A0A178MQN8"/>
<evidence type="ECO:0000256" key="6">
    <source>
        <dbReference type="ARBA" id="ARBA00023136"/>
    </source>
</evidence>
<evidence type="ECO:0000259" key="8">
    <source>
        <dbReference type="Pfam" id="PF02687"/>
    </source>
</evidence>
<dbReference type="OrthoDB" id="8522929at2"/>
<dbReference type="InterPro" id="IPR003838">
    <property type="entry name" value="ABC3_permease_C"/>
</dbReference>
<dbReference type="EMBL" id="LWQT01000047">
    <property type="protein sequence ID" value="OAN51263.1"/>
    <property type="molecule type" value="Genomic_DNA"/>
</dbReference>
<keyword evidence="6 7" id="KW-0472">Membrane</keyword>
<dbReference type="PANTHER" id="PTHR30489">
    <property type="entry name" value="LIPOPROTEIN-RELEASING SYSTEM TRANSMEMBRANE PROTEIN LOLE"/>
    <property type="match status" value="1"/>
</dbReference>
<evidence type="ECO:0000256" key="3">
    <source>
        <dbReference type="ARBA" id="ARBA00022475"/>
    </source>
</evidence>
<dbReference type="GO" id="GO:0098797">
    <property type="term" value="C:plasma membrane protein complex"/>
    <property type="evidence" value="ECO:0007669"/>
    <property type="project" value="TreeGrafter"/>
</dbReference>
<dbReference type="STRING" id="1285242.A6A04_16555"/>
<evidence type="ECO:0000313" key="10">
    <source>
        <dbReference type="Proteomes" id="UP000078428"/>
    </source>
</evidence>
<organism evidence="9 10">
    <name type="scientific">Paramagnetospirillum marisnigri</name>
    <dbReference type="NCBI Taxonomy" id="1285242"/>
    <lineage>
        <taxon>Bacteria</taxon>
        <taxon>Pseudomonadati</taxon>
        <taxon>Pseudomonadota</taxon>
        <taxon>Alphaproteobacteria</taxon>
        <taxon>Rhodospirillales</taxon>
        <taxon>Magnetospirillaceae</taxon>
        <taxon>Paramagnetospirillum</taxon>
    </lineage>
</organism>
<keyword evidence="10" id="KW-1185">Reference proteome</keyword>
<feature type="transmembrane region" description="Helical" evidence="7">
    <location>
        <begin position="27"/>
        <end position="50"/>
    </location>
</feature>
<name>A0A178MQN8_9PROT</name>
<comment type="caution">
    <text evidence="9">The sequence shown here is derived from an EMBL/GenBank/DDBJ whole genome shotgun (WGS) entry which is preliminary data.</text>
</comment>
<evidence type="ECO:0000256" key="5">
    <source>
        <dbReference type="ARBA" id="ARBA00022989"/>
    </source>
</evidence>
<dbReference type="InterPro" id="IPR051447">
    <property type="entry name" value="Lipoprotein-release_system"/>
</dbReference>
<dbReference type="Pfam" id="PF02687">
    <property type="entry name" value="FtsX"/>
    <property type="match status" value="1"/>
</dbReference>
<evidence type="ECO:0000313" key="9">
    <source>
        <dbReference type="EMBL" id="OAN51263.1"/>
    </source>
</evidence>
<comment type="similarity">
    <text evidence="2">Belongs to the ABC-4 integral membrane protein family. LolC/E subfamily.</text>
</comment>
<dbReference type="RefSeq" id="WP_068491704.1">
    <property type="nucleotide sequence ID" value="NZ_LWQT01000047.1"/>
</dbReference>
<dbReference type="GO" id="GO:0044874">
    <property type="term" value="P:lipoprotein localization to outer membrane"/>
    <property type="evidence" value="ECO:0007669"/>
    <property type="project" value="TreeGrafter"/>
</dbReference>
<keyword evidence="3" id="KW-1003">Cell membrane</keyword>
<feature type="transmembrane region" description="Helical" evidence="7">
    <location>
        <begin position="345"/>
        <end position="368"/>
    </location>
</feature>
<reference evidence="9 10" key="1">
    <citation type="submission" date="2016-04" db="EMBL/GenBank/DDBJ databases">
        <title>Draft genome sequence of freshwater magnetotactic bacteria Magnetospirillum marisnigri SP-1 and Magnetospirillum moscoviense BB-1.</title>
        <authorList>
            <person name="Koziaeva V."/>
            <person name="Dziuba M.V."/>
            <person name="Ivanov T.M."/>
            <person name="Kuznetsov B."/>
            <person name="Grouzdev D.S."/>
        </authorList>
    </citation>
    <scope>NUCLEOTIDE SEQUENCE [LARGE SCALE GENOMIC DNA]</scope>
    <source>
        <strain evidence="9 10">SP-1</strain>
    </source>
</reference>
<comment type="subcellular location">
    <subcellularLocation>
        <location evidence="1">Cell membrane</location>
        <topology evidence="1">Multi-pass membrane protein</topology>
    </subcellularLocation>
</comment>
<evidence type="ECO:0000256" key="4">
    <source>
        <dbReference type="ARBA" id="ARBA00022692"/>
    </source>
</evidence>
<evidence type="ECO:0000256" key="1">
    <source>
        <dbReference type="ARBA" id="ARBA00004651"/>
    </source>
</evidence>
<feature type="transmembrane region" description="Helical" evidence="7">
    <location>
        <begin position="294"/>
        <end position="317"/>
    </location>
</feature>
<proteinExistence type="inferred from homology"/>
<feature type="domain" description="ABC3 transporter permease C-terminal" evidence="8">
    <location>
        <begin position="264"/>
        <end position="368"/>
    </location>
</feature>
<keyword evidence="4 7" id="KW-0812">Transmembrane</keyword>
<feature type="transmembrane region" description="Helical" evidence="7">
    <location>
        <begin position="240"/>
        <end position="258"/>
    </location>
</feature>
<evidence type="ECO:0000256" key="7">
    <source>
        <dbReference type="SAM" id="Phobius"/>
    </source>
</evidence>
<accession>A0A178MQN8</accession>